<evidence type="ECO:0000256" key="1">
    <source>
        <dbReference type="SAM" id="MobiDB-lite"/>
    </source>
</evidence>
<evidence type="ECO:0000313" key="3">
    <source>
        <dbReference type="EMBL" id="KAK1290197.1"/>
    </source>
</evidence>
<reference evidence="3" key="2">
    <citation type="submission" date="2023-06" db="EMBL/GenBank/DDBJ databases">
        <authorList>
            <person name="Ma L."/>
            <person name="Liu K.-W."/>
            <person name="Li Z."/>
            <person name="Hsiao Y.-Y."/>
            <person name="Qi Y."/>
            <person name="Fu T."/>
            <person name="Tang G."/>
            <person name="Zhang D."/>
            <person name="Sun W.-H."/>
            <person name="Liu D.-K."/>
            <person name="Li Y."/>
            <person name="Chen G.-Z."/>
            <person name="Liu X.-D."/>
            <person name="Liao X.-Y."/>
            <person name="Jiang Y.-T."/>
            <person name="Yu X."/>
            <person name="Hao Y."/>
            <person name="Huang J."/>
            <person name="Zhao X.-W."/>
            <person name="Ke S."/>
            <person name="Chen Y.-Y."/>
            <person name="Wu W.-L."/>
            <person name="Hsu J.-L."/>
            <person name="Lin Y.-F."/>
            <person name="Huang M.-D."/>
            <person name="Li C.-Y."/>
            <person name="Huang L."/>
            <person name="Wang Z.-W."/>
            <person name="Zhao X."/>
            <person name="Zhong W.-Y."/>
            <person name="Peng D.-H."/>
            <person name="Ahmad S."/>
            <person name="Lan S."/>
            <person name="Zhang J.-S."/>
            <person name="Tsai W.-C."/>
            <person name="Van De Peer Y."/>
            <person name="Liu Z.-J."/>
        </authorList>
    </citation>
    <scope>NUCLEOTIDE SEQUENCE</scope>
    <source>
        <strain evidence="3">CP</strain>
        <tissue evidence="3">Leaves</tissue>
    </source>
</reference>
<dbReference type="EMBL" id="JAUJYO010000018">
    <property type="protein sequence ID" value="KAK1290197.1"/>
    <property type="molecule type" value="Genomic_DNA"/>
</dbReference>
<name>A0AAV9CPY7_ACOCL</name>
<dbReference type="AlphaFoldDB" id="A0AAV9CPY7"/>
<dbReference type="Proteomes" id="UP001180020">
    <property type="component" value="Unassembled WGS sequence"/>
</dbReference>
<evidence type="ECO:0000313" key="4">
    <source>
        <dbReference type="Proteomes" id="UP001180020"/>
    </source>
</evidence>
<feature type="domain" description="Transposase MuDR plant" evidence="2">
    <location>
        <begin position="109"/>
        <end position="168"/>
    </location>
</feature>
<proteinExistence type="predicted"/>
<dbReference type="Pfam" id="PF03108">
    <property type="entry name" value="DBD_Tnp_Mut"/>
    <property type="match status" value="1"/>
</dbReference>
<evidence type="ECO:0000259" key="2">
    <source>
        <dbReference type="Pfam" id="PF03108"/>
    </source>
</evidence>
<feature type="region of interest" description="Disordered" evidence="1">
    <location>
        <begin position="239"/>
        <end position="270"/>
    </location>
</feature>
<comment type="caution">
    <text evidence="3">The sequence shown here is derived from an EMBL/GenBank/DDBJ whole genome shotgun (WGS) entry which is preliminary data.</text>
</comment>
<dbReference type="InterPro" id="IPR004332">
    <property type="entry name" value="Transposase_MuDR"/>
</dbReference>
<sequence>MDEIFEEVGKFIKWDENDALNMQFRIPGREEYDTLAKEHDMITMFNMHRRSSNIEIFITIEQDVHPTPDDKGFQSDEIFGVESHNDGFVDPMEALSFFLDREGNDEEDFDINVGVKFENIHALRHALRQHVVKNEFCLIFIRSEPSRLTATCEAESCPWRIHASILPNHFSKNKGMYDVHRLSVDRAEVDGPEGRYDVISSERAYTSRKWYKRAYGMAITPFPDKTMWKIEDLNYVVKPPMQTRPPPGRPRKKRIRLADEGSSQSKVGRVHEKVESRRSRTHHFFDRLGVRFGFGRVYRPNKHTGGG</sequence>
<organism evidence="3 4">
    <name type="scientific">Acorus calamus</name>
    <name type="common">Sweet flag</name>
    <dbReference type="NCBI Taxonomy" id="4465"/>
    <lineage>
        <taxon>Eukaryota</taxon>
        <taxon>Viridiplantae</taxon>
        <taxon>Streptophyta</taxon>
        <taxon>Embryophyta</taxon>
        <taxon>Tracheophyta</taxon>
        <taxon>Spermatophyta</taxon>
        <taxon>Magnoliopsida</taxon>
        <taxon>Liliopsida</taxon>
        <taxon>Acoraceae</taxon>
        <taxon>Acorus</taxon>
    </lineage>
</organism>
<protein>
    <recommendedName>
        <fullName evidence="2">Transposase MuDR plant domain-containing protein</fullName>
    </recommendedName>
</protein>
<keyword evidence="4" id="KW-1185">Reference proteome</keyword>
<reference evidence="3" key="1">
    <citation type="journal article" date="2023" name="Nat. Commun.">
        <title>Diploid and tetraploid genomes of Acorus and the evolution of monocots.</title>
        <authorList>
            <person name="Ma L."/>
            <person name="Liu K.W."/>
            <person name="Li Z."/>
            <person name="Hsiao Y.Y."/>
            <person name="Qi Y."/>
            <person name="Fu T."/>
            <person name="Tang G.D."/>
            <person name="Zhang D."/>
            <person name="Sun W.H."/>
            <person name="Liu D.K."/>
            <person name="Li Y."/>
            <person name="Chen G.Z."/>
            <person name="Liu X.D."/>
            <person name="Liao X.Y."/>
            <person name="Jiang Y.T."/>
            <person name="Yu X."/>
            <person name="Hao Y."/>
            <person name="Huang J."/>
            <person name="Zhao X.W."/>
            <person name="Ke S."/>
            <person name="Chen Y.Y."/>
            <person name="Wu W.L."/>
            <person name="Hsu J.L."/>
            <person name="Lin Y.F."/>
            <person name="Huang M.D."/>
            <person name="Li C.Y."/>
            <person name="Huang L."/>
            <person name="Wang Z.W."/>
            <person name="Zhao X."/>
            <person name="Zhong W.Y."/>
            <person name="Peng D.H."/>
            <person name="Ahmad S."/>
            <person name="Lan S."/>
            <person name="Zhang J.S."/>
            <person name="Tsai W.C."/>
            <person name="Van de Peer Y."/>
            <person name="Liu Z.J."/>
        </authorList>
    </citation>
    <scope>NUCLEOTIDE SEQUENCE</scope>
    <source>
        <strain evidence="3">CP</strain>
    </source>
</reference>
<gene>
    <name evidence="3" type="ORF">QJS10_CPB18g00572</name>
</gene>
<accession>A0AAV9CPY7</accession>